<accession>A0A1Y2HBF4</accession>
<evidence type="ECO:0000256" key="2">
    <source>
        <dbReference type="ARBA" id="ARBA00022670"/>
    </source>
</evidence>
<feature type="binding site" evidence="5">
    <location>
        <position position="196"/>
    </location>
    <ligand>
        <name>a divalent metal cation</name>
        <dbReference type="ChEBI" id="CHEBI:60240"/>
        <label>2</label>
        <note>catalytic</note>
    </ligand>
</feature>
<dbReference type="InterPro" id="IPR002467">
    <property type="entry name" value="Pept_M24A_MAP1"/>
</dbReference>
<dbReference type="GO" id="GO:0046872">
    <property type="term" value="F:metal ion binding"/>
    <property type="evidence" value="ECO:0007669"/>
    <property type="project" value="UniProtKB-UniRule"/>
</dbReference>
<dbReference type="HAMAP" id="MF_01974">
    <property type="entry name" value="MetAP_1"/>
    <property type="match status" value="1"/>
</dbReference>
<dbReference type="InterPro" id="IPR001714">
    <property type="entry name" value="Pept_M24_MAP"/>
</dbReference>
<comment type="similarity">
    <text evidence="5">Belongs to the peptidase M24A family. Methionine aminopeptidase type 1 subfamily.</text>
</comment>
<dbReference type="Proteomes" id="UP000193411">
    <property type="component" value="Unassembled WGS sequence"/>
</dbReference>
<dbReference type="InterPro" id="IPR036005">
    <property type="entry name" value="Creatinase/aminopeptidase-like"/>
</dbReference>
<evidence type="ECO:0000313" key="9">
    <source>
        <dbReference type="EMBL" id="ORZ31899.1"/>
    </source>
</evidence>
<feature type="binding site" evidence="5">
    <location>
        <position position="261"/>
    </location>
    <ligand>
        <name>a divalent metal cation</name>
        <dbReference type="ChEBI" id="CHEBI:60240"/>
        <label>2</label>
        <note>catalytic</note>
    </ligand>
</feature>
<dbReference type="STRING" id="765915.A0A1Y2HBF4"/>
<evidence type="ECO:0000256" key="6">
    <source>
        <dbReference type="RuleBase" id="RU003653"/>
    </source>
</evidence>
<feature type="binding site" evidence="5">
    <location>
        <position position="133"/>
    </location>
    <ligand>
        <name>a divalent metal cation</name>
        <dbReference type="ChEBI" id="CHEBI:60240"/>
        <label>1</label>
    </ligand>
</feature>
<name>A0A1Y2HBF4_9FUNG</name>
<keyword evidence="10" id="KW-1185">Reference proteome</keyword>
<dbReference type="InterPro" id="IPR000994">
    <property type="entry name" value="Pept_M24"/>
</dbReference>
<dbReference type="GO" id="GO:0070006">
    <property type="term" value="F:metalloaminopeptidase activity"/>
    <property type="evidence" value="ECO:0007669"/>
    <property type="project" value="UniProtKB-UniRule"/>
</dbReference>
<dbReference type="GO" id="GO:0004239">
    <property type="term" value="F:initiator methionyl aminopeptidase activity"/>
    <property type="evidence" value="ECO:0007669"/>
    <property type="project" value="UniProtKB-UniRule"/>
</dbReference>
<dbReference type="PANTHER" id="PTHR43330:SF8">
    <property type="entry name" value="METHIONINE AMINOPEPTIDASE 1D, MITOCHONDRIAL"/>
    <property type="match status" value="1"/>
</dbReference>
<dbReference type="PANTHER" id="PTHR43330">
    <property type="entry name" value="METHIONINE AMINOPEPTIDASE"/>
    <property type="match status" value="1"/>
</dbReference>
<evidence type="ECO:0000256" key="1">
    <source>
        <dbReference type="ARBA" id="ARBA00022438"/>
    </source>
</evidence>
<evidence type="ECO:0000256" key="4">
    <source>
        <dbReference type="ARBA" id="ARBA00022801"/>
    </source>
</evidence>
<evidence type="ECO:0000313" key="10">
    <source>
        <dbReference type="Proteomes" id="UP000193411"/>
    </source>
</evidence>
<dbReference type="Pfam" id="PF00557">
    <property type="entry name" value="Peptidase_M24"/>
    <property type="match status" value="1"/>
</dbReference>
<feature type="region of interest" description="Disordered" evidence="7">
    <location>
        <begin position="1"/>
        <end position="21"/>
    </location>
</feature>
<feature type="binding site" evidence="5">
    <location>
        <position position="122"/>
    </location>
    <ligand>
        <name>a divalent metal cation</name>
        <dbReference type="ChEBI" id="CHEBI:60240"/>
        <label>1</label>
    </ligand>
</feature>
<comment type="cofactor">
    <cofactor evidence="5">
        <name>Co(2+)</name>
        <dbReference type="ChEBI" id="CHEBI:48828"/>
    </cofactor>
    <cofactor evidence="5">
        <name>Zn(2+)</name>
        <dbReference type="ChEBI" id="CHEBI:29105"/>
    </cofactor>
    <cofactor evidence="5">
        <name>Mn(2+)</name>
        <dbReference type="ChEBI" id="CHEBI:29035"/>
    </cofactor>
    <cofactor evidence="5">
        <name>Fe(2+)</name>
        <dbReference type="ChEBI" id="CHEBI:29033"/>
    </cofactor>
    <text evidence="5">Binds 2 divalent metal cations per subunit. Has a high-affinity and a low affinity metal-binding site. The true nature of the physiological cofactor is under debate. The enzyme is active with cobalt, zinc, manganese or divalent iron ions. Most likely, methionine aminopeptidases function as mononuclear Fe(2+)-metalloproteases under physiological conditions, and the catalytically relevant metal-binding site has been assigned to the histidine-containing high-affinity site.</text>
</comment>
<reference evidence="9 10" key="1">
    <citation type="submission" date="2016-07" db="EMBL/GenBank/DDBJ databases">
        <title>Pervasive Adenine N6-methylation of Active Genes in Fungi.</title>
        <authorList>
            <consortium name="DOE Joint Genome Institute"/>
            <person name="Mondo S.J."/>
            <person name="Dannebaum R.O."/>
            <person name="Kuo R.C."/>
            <person name="Labutti K."/>
            <person name="Haridas S."/>
            <person name="Kuo A."/>
            <person name="Salamov A."/>
            <person name="Ahrendt S.R."/>
            <person name="Lipzen A."/>
            <person name="Sullivan W."/>
            <person name="Andreopoulos W.B."/>
            <person name="Clum A."/>
            <person name="Lindquist E."/>
            <person name="Daum C."/>
            <person name="Ramamoorthy G.K."/>
            <person name="Gryganskyi A."/>
            <person name="Culley D."/>
            <person name="Magnuson J.K."/>
            <person name="James T.Y."/>
            <person name="O'Malley M.A."/>
            <person name="Stajich J.E."/>
            <person name="Spatafora J.W."/>
            <person name="Visel A."/>
            <person name="Grigoriev I.V."/>
        </authorList>
    </citation>
    <scope>NUCLEOTIDE SEQUENCE [LARGE SCALE GENOMIC DNA]</scope>
    <source>
        <strain evidence="9 10">PL171</strain>
    </source>
</reference>
<keyword evidence="4 5" id="KW-0378">Hydrolase</keyword>
<feature type="binding site" evidence="5">
    <location>
        <position position="105"/>
    </location>
    <ligand>
        <name>substrate</name>
    </ligand>
</feature>
<protein>
    <recommendedName>
        <fullName evidence="6">Methionine aminopeptidase</fullName>
        <ecNumber evidence="6">3.4.11.18</ecNumber>
    </recommendedName>
</protein>
<comment type="caution">
    <text evidence="9">The sequence shown here is derived from an EMBL/GenBank/DDBJ whole genome shotgun (WGS) entry which is preliminary data.</text>
</comment>
<dbReference type="EC" id="3.4.11.18" evidence="6"/>
<evidence type="ECO:0000256" key="5">
    <source>
        <dbReference type="HAMAP-Rule" id="MF_03174"/>
    </source>
</evidence>
<dbReference type="EMBL" id="MCFL01000053">
    <property type="protein sequence ID" value="ORZ31899.1"/>
    <property type="molecule type" value="Genomic_DNA"/>
</dbReference>
<feature type="binding site" evidence="5">
    <location>
        <position position="133"/>
    </location>
    <ligand>
        <name>a divalent metal cation</name>
        <dbReference type="ChEBI" id="CHEBI:60240"/>
        <label>2</label>
        <note>catalytic</note>
    </ligand>
</feature>
<evidence type="ECO:0000256" key="3">
    <source>
        <dbReference type="ARBA" id="ARBA00022723"/>
    </source>
</evidence>
<evidence type="ECO:0000256" key="7">
    <source>
        <dbReference type="SAM" id="MobiDB-lite"/>
    </source>
</evidence>
<feature type="domain" description="Peptidase M24" evidence="8">
    <location>
        <begin position="40"/>
        <end position="268"/>
    </location>
</feature>
<feature type="binding site" evidence="5">
    <location>
        <position position="261"/>
    </location>
    <ligand>
        <name>a divalent metal cation</name>
        <dbReference type="ChEBI" id="CHEBI:60240"/>
        <label>1</label>
    </ligand>
</feature>
<keyword evidence="2 5" id="KW-0645">Protease</keyword>
<dbReference type="AlphaFoldDB" id="A0A1Y2HBF4"/>
<dbReference type="CDD" id="cd01086">
    <property type="entry name" value="MetAP1"/>
    <property type="match status" value="1"/>
</dbReference>
<dbReference type="PRINTS" id="PR00599">
    <property type="entry name" value="MAPEPTIDASE"/>
</dbReference>
<feature type="binding site" evidence="5">
    <location>
        <position position="230"/>
    </location>
    <ligand>
        <name>a divalent metal cation</name>
        <dbReference type="ChEBI" id="CHEBI:60240"/>
        <label>2</label>
        <note>catalytic</note>
    </ligand>
</feature>
<sequence length="283" mass="30770">MAMPAPEHCPPWAHDPNWKSDPRFSRNKPDILTLPEDRDKLRAAGRLAKAILNYAGSLVREGVTTLEINDKVHSEIVRRGAYPSPWKYQQFPKSICTSVNNVMCHGIPDSRPLKSGDIINIDITIYRSGFHGDCSATYTVGSVDAPGLALISATREALDAALARLEPGAPFSVIADAVMGVAHRHGFNVSPDMCGHGIGREFHSAPIVHHTRTRRAKEMRMVPGMAFTVEPILCQGSTEFVLHPDGWTAVTVDGGRSAQFEETVLVTEHGVEIVTVDETGTGS</sequence>
<organism evidence="9 10">
    <name type="scientific">Catenaria anguillulae PL171</name>
    <dbReference type="NCBI Taxonomy" id="765915"/>
    <lineage>
        <taxon>Eukaryota</taxon>
        <taxon>Fungi</taxon>
        <taxon>Fungi incertae sedis</taxon>
        <taxon>Blastocladiomycota</taxon>
        <taxon>Blastocladiomycetes</taxon>
        <taxon>Blastocladiales</taxon>
        <taxon>Catenariaceae</taxon>
        <taxon>Catenaria</taxon>
    </lineage>
</organism>
<dbReference type="SUPFAM" id="SSF55920">
    <property type="entry name" value="Creatinase/aminopeptidase"/>
    <property type="match status" value="1"/>
</dbReference>
<dbReference type="NCBIfam" id="TIGR00500">
    <property type="entry name" value="met_pdase_I"/>
    <property type="match status" value="1"/>
</dbReference>
<dbReference type="GO" id="GO:0006508">
    <property type="term" value="P:proteolysis"/>
    <property type="evidence" value="ECO:0007669"/>
    <property type="project" value="UniProtKB-KW"/>
</dbReference>
<dbReference type="Gene3D" id="3.90.230.10">
    <property type="entry name" value="Creatinase/methionine aminopeptidase superfamily"/>
    <property type="match status" value="1"/>
</dbReference>
<feature type="binding site" evidence="5">
    <location>
        <position position="203"/>
    </location>
    <ligand>
        <name>substrate</name>
    </ligand>
</feature>
<evidence type="ECO:0000259" key="8">
    <source>
        <dbReference type="Pfam" id="PF00557"/>
    </source>
</evidence>
<keyword evidence="1 5" id="KW-0031">Aminopeptidase</keyword>
<comment type="function">
    <text evidence="6">Cotranslationally removes the N-terminal methionine from nascent proteins. The N-terminal methionine is often cleaved when the second residue in the primary sequence is small and uncharged (Met-Ala-, Cys, Gly, Pro, Ser, Thr, or Val).</text>
</comment>
<keyword evidence="3 5" id="KW-0479">Metal-binding</keyword>
<dbReference type="OrthoDB" id="3209743at2759"/>
<proteinExistence type="inferred from homology"/>
<comment type="catalytic activity">
    <reaction evidence="5 6">
        <text>Release of N-terminal amino acids, preferentially methionine, from peptides and arylamides.</text>
        <dbReference type="EC" id="3.4.11.18"/>
    </reaction>
</comment>
<gene>
    <name evidence="9" type="ORF">BCR44DRAFT_1257026</name>
</gene>